<organism evidence="3 4">
    <name type="scientific">Luteimonas soli</name>
    <dbReference type="NCBI Taxonomy" id="1648966"/>
    <lineage>
        <taxon>Bacteria</taxon>
        <taxon>Pseudomonadati</taxon>
        <taxon>Pseudomonadota</taxon>
        <taxon>Gammaproteobacteria</taxon>
        <taxon>Lysobacterales</taxon>
        <taxon>Lysobacteraceae</taxon>
        <taxon>Luteimonas</taxon>
    </lineage>
</organism>
<evidence type="ECO:0000256" key="2">
    <source>
        <dbReference type="SAM" id="SignalP"/>
    </source>
</evidence>
<dbReference type="InterPro" id="IPR021457">
    <property type="entry name" value="DUF3108"/>
</dbReference>
<keyword evidence="2" id="KW-0732">Signal</keyword>
<protein>
    <submittedName>
        <fullName evidence="3">DUF3108 domain-containing protein</fullName>
    </submittedName>
</protein>
<feature type="signal peptide" evidence="2">
    <location>
        <begin position="1"/>
        <end position="20"/>
    </location>
</feature>
<sequence length="262" mass="28586">MNKLPLLALLAALAWPAAHAQDAPASQPAPAQPAAVDDAPEQAPRPELEPFVATYEAYNKGDLAGNATMKVVHNGGAQWRVDLGIKGNRGFAGILGLNIQQSTVFDDIGGQFRPLTQSTVRKGLFLGKKVNGVYDWDTHTAQWQGSIKEERTQPIALQDGDMSGLLINLAVIRDARPGARLQYRFVDGGRVRDHIYQVADETETVEVGGLSYSAMRVSRVNGGNDETIFWVVNGVPTPVRMLQREDGRDGIDLRLIEYRGTQ</sequence>
<proteinExistence type="predicted"/>
<keyword evidence="4" id="KW-1185">Reference proteome</keyword>
<gene>
    <name evidence="3" type="ORF">ACFONC_12425</name>
</gene>
<reference evidence="4" key="1">
    <citation type="journal article" date="2019" name="Int. J. Syst. Evol. Microbiol.">
        <title>The Global Catalogue of Microorganisms (GCM) 10K type strain sequencing project: providing services to taxonomists for standard genome sequencing and annotation.</title>
        <authorList>
            <consortium name="The Broad Institute Genomics Platform"/>
            <consortium name="The Broad Institute Genome Sequencing Center for Infectious Disease"/>
            <person name="Wu L."/>
            <person name="Ma J."/>
        </authorList>
    </citation>
    <scope>NUCLEOTIDE SEQUENCE [LARGE SCALE GENOMIC DNA]</scope>
    <source>
        <strain evidence="4">KCTC 42441</strain>
    </source>
</reference>
<feature type="region of interest" description="Disordered" evidence="1">
    <location>
        <begin position="23"/>
        <end position="45"/>
    </location>
</feature>
<dbReference type="Pfam" id="PF11306">
    <property type="entry name" value="DUF3108"/>
    <property type="match status" value="1"/>
</dbReference>
<feature type="chain" id="PRO_5045652407" evidence="2">
    <location>
        <begin position="21"/>
        <end position="262"/>
    </location>
</feature>
<evidence type="ECO:0000256" key="1">
    <source>
        <dbReference type="SAM" id="MobiDB-lite"/>
    </source>
</evidence>
<dbReference type="RefSeq" id="WP_386744488.1">
    <property type="nucleotide sequence ID" value="NZ_JBHRYA010000007.1"/>
</dbReference>
<comment type="caution">
    <text evidence="3">The sequence shown here is derived from an EMBL/GenBank/DDBJ whole genome shotgun (WGS) entry which is preliminary data.</text>
</comment>
<dbReference type="Proteomes" id="UP001595705">
    <property type="component" value="Unassembled WGS sequence"/>
</dbReference>
<evidence type="ECO:0000313" key="4">
    <source>
        <dbReference type="Proteomes" id="UP001595705"/>
    </source>
</evidence>
<evidence type="ECO:0000313" key="3">
    <source>
        <dbReference type="EMBL" id="MFC3716959.1"/>
    </source>
</evidence>
<feature type="compositionally biased region" description="Low complexity" evidence="1">
    <location>
        <begin position="23"/>
        <end position="37"/>
    </location>
</feature>
<name>A0ABV7XLQ0_9GAMM</name>
<dbReference type="EMBL" id="JBHRYA010000007">
    <property type="protein sequence ID" value="MFC3716959.1"/>
    <property type="molecule type" value="Genomic_DNA"/>
</dbReference>
<accession>A0ABV7XLQ0</accession>